<dbReference type="SUPFAM" id="SSF52266">
    <property type="entry name" value="SGNH hydrolase"/>
    <property type="match status" value="1"/>
</dbReference>
<dbReference type="EMBL" id="CAJPIZ010001460">
    <property type="protein sequence ID" value="CAG2103518.1"/>
    <property type="molecule type" value="Genomic_DNA"/>
</dbReference>
<dbReference type="AlphaFoldDB" id="A0A7R9PW38"/>
<evidence type="ECO:0000259" key="1">
    <source>
        <dbReference type="Pfam" id="PF13472"/>
    </source>
</evidence>
<accession>A0A7R9PW38</accession>
<name>A0A7R9PW38_9ACAR</name>
<dbReference type="CDD" id="cd01838">
    <property type="entry name" value="Isoamyl_acetate_hydrolase_like"/>
    <property type="match status" value="1"/>
</dbReference>
<dbReference type="EMBL" id="OC856035">
    <property type="protein sequence ID" value="CAD7623088.1"/>
    <property type="molecule type" value="Genomic_DNA"/>
</dbReference>
<dbReference type="InterPro" id="IPR013830">
    <property type="entry name" value="SGNH_hydro"/>
</dbReference>
<dbReference type="InterPro" id="IPR045136">
    <property type="entry name" value="Iah1-like"/>
</dbReference>
<sequence length="242" mass="27634">MAAKKWNKVILFGDSLTQRAFEPSDGLWGSLLADKLQRVSDVIVRGFSGYNSRWLRMICDQIFDKTMNASEVSCLTILLGANDSCDAPSQQHVPIDEFADNLSSIIDHLETTGITRERILLMSPPVYCHQKFTDFCRQNGKTLPQKDEQTVAKYAEAVGRTAHKSGVEFIDLFQHFSKQQNKEQLFCDGLHFSRIGSQLLFQLIWPSIEKRVQNHNQSSDLIPIFPQFEDIDRKNPQKSLLK</sequence>
<dbReference type="PANTHER" id="PTHR14209">
    <property type="entry name" value="ISOAMYL ACETATE-HYDROLYZING ESTERASE 1"/>
    <property type="match status" value="1"/>
</dbReference>
<dbReference type="Proteomes" id="UP000759131">
    <property type="component" value="Unassembled WGS sequence"/>
</dbReference>
<evidence type="ECO:0000313" key="2">
    <source>
        <dbReference type="EMBL" id="CAD7623088.1"/>
    </source>
</evidence>
<proteinExistence type="predicted"/>
<keyword evidence="3" id="KW-1185">Reference proteome</keyword>
<evidence type="ECO:0000313" key="3">
    <source>
        <dbReference type="Proteomes" id="UP000759131"/>
    </source>
</evidence>
<dbReference type="OrthoDB" id="671439at2759"/>
<organism evidence="2">
    <name type="scientific">Medioppia subpectinata</name>
    <dbReference type="NCBI Taxonomy" id="1979941"/>
    <lineage>
        <taxon>Eukaryota</taxon>
        <taxon>Metazoa</taxon>
        <taxon>Ecdysozoa</taxon>
        <taxon>Arthropoda</taxon>
        <taxon>Chelicerata</taxon>
        <taxon>Arachnida</taxon>
        <taxon>Acari</taxon>
        <taxon>Acariformes</taxon>
        <taxon>Sarcoptiformes</taxon>
        <taxon>Oribatida</taxon>
        <taxon>Brachypylina</taxon>
        <taxon>Oppioidea</taxon>
        <taxon>Oppiidae</taxon>
        <taxon>Medioppia</taxon>
    </lineage>
</organism>
<dbReference type="InterPro" id="IPR036514">
    <property type="entry name" value="SGNH_hydro_sf"/>
</dbReference>
<dbReference type="Gene3D" id="3.40.50.1110">
    <property type="entry name" value="SGNH hydrolase"/>
    <property type="match status" value="1"/>
</dbReference>
<feature type="domain" description="SGNH hydrolase-type esterase" evidence="1">
    <location>
        <begin position="11"/>
        <end position="198"/>
    </location>
</feature>
<protein>
    <recommendedName>
        <fullName evidence="1">SGNH hydrolase-type esterase domain-containing protein</fullName>
    </recommendedName>
</protein>
<gene>
    <name evidence="2" type="ORF">OSB1V03_LOCUS3548</name>
</gene>
<dbReference type="PANTHER" id="PTHR14209:SF19">
    <property type="entry name" value="ISOAMYL ACETATE-HYDROLYZING ESTERASE 1 HOMOLOG"/>
    <property type="match status" value="1"/>
</dbReference>
<reference evidence="2" key="1">
    <citation type="submission" date="2020-11" db="EMBL/GenBank/DDBJ databases">
        <authorList>
            <person name="Tran Van P."/>
        </authorList>
    </citation>
    <scope>NUCLEOTIDE SEQUENCE</scope>
</reference>
<dbReference type="Pfam" id="PF13472">
    <property type="entry name" value="Lipase_GDSL_2"/>
    <property type="match status" value="1"/>
</dbReference>